<dbReference type="AlphaFoldDB" id="A0A9P4IX54"/>
<proteinExistence type="predicted"/>
<feature type="compositionally biased region" description="Polar residues" evidence="1">
    <location>
        <begin position="109"/>
        <end position="121"/>
    </location>
</feature>
<protein>
    <submittedName>
        <fullName evidence="2">Uncharacterized protein</fullName>
    </submittedName>
</protein>
<gene>
    <name evidence="2" type="ORF">K461DRAFT_260719</name>
</gene>
<accession>A0A9P4IX54</accession>
<feature type="region of interest" description="Disordered" evidence="1">
    <location>
        <begin position="72"/>
        <end position="169"/>
    </location>
</feature>
<evidence type="ECO:0000256" key="1">
    <source>
        <dbReference type="SAM" id="MobiDB-lite"/>
    </source>
</evidence>
<organism evidence="2 3">
    <name type="scientific">Myriangium duriaei CBS 260.36</name>
    <dbReference type="NCBI Taxonomy" id="1168546"/>
    <lineage>
        <taxon>Eukaryota</taxon>
        <taxon>Fungi</taxon>
        <taxon>Dikarya</taxon>
        <taxon>Ascomycota</taxon>
        <taxon>Pezizomycotina</taxon>
        <taxon>Dothideomycetes</taxon>
        <taxon>Dothideomycetidae</taxon>
        <taxon>Myriangiales</taxon>
        <taxon>Myriangiaceae</taxon>
        <taxon>Myriangium</taxon>
    </lineage>
</organism>
<dbReference type="Proteomes" id="UP000799439">
    <property type="component" value="Unassembled WGS sequence"/>
</dbReference>
<keyword evidence="3" id="KW-1185">Reference proteome</keyword>
<name>A0A9P4IX54_9PEZI</name>
<feature type="compositionally biased region" description="Low complexity" evidence="1">
    <location>
        <begin position="141"/>
        <end position="151"/>
    </location>
</feature>
<feature type="compositionally biased region" description="Polar residues" evidence="1">
    <location>
        <begin position="75"/>
        <end position="85"/>
    </location>
</feature>
<evidence type="ECO:0000313" key="3">
    <source>
        <dbReference type="Proteomes" id="UP000799439"/>
    </source>
</evidence>
<comment type="caution">
    <text evidence="2">The sequence shown here is derived from an EMBL/GenBank/DDBJ whole genome shotgun (WGS) entry which is preliminary data.</text>
</comment>
<reference evidence="2" key="1">
    <citation type="journal article" date="2020" name="Stud. Mycol.">
        <title>101 Dothideomycetes genomes: a test case for predicting lifestyles and emergence of pathogens.</title>
        <authorList>
            <person name="Haridas S."/>
            <person name="Albert R."/>
            <person name="Binder M."/>
            <person name="Bloem J."/>
            <person name="Labutti K."/>
            <person name="Salamov A."/>
            <person name="Andreopoulos B."/>
            <person name="Baker S."/>
            <person name="Barry K."/>
            <person name="Bills G."/>
            <person name="Bluhm B."/>
            <person name="Cannon C."/>
            <person name="Castanera R."/>
            <person name="Culley D."/>
            <person name="Daum C."/>
            <person name="Ezra D."/>
            <person name="Gonzalez J."/>
            <person name="Henrissat B."/>
            <person name="Kuo A."/>
            <person name="Liang C."/>
            <person name="Lipzen A."/>
            <person name="Lutzoni F."/>
            <person name="Magnuson J."/>
            <person name="Mondo S."/>
            <person name="Nolan M."/>
            <person name="Ohm R."/>
            <person name="Pangilinan J."/>
            <person name="Park H.-J."/>
            <person name="Ramirez L."/>
            <person name="Alfaro M."/>
            <person name="Sun H."/>
            <person name="Tritt A."/>
            <person name="Yoshinaga Y."/>
            <person name="Zwiers L.-H."/>
            <person name="Turgeon B."/>
            <person name="Goodwin S."/>
            <person name="Spatafora J."/>
            <person name="Crous P."/>
            <person name="Grigoriev I."/>
        </authorList>
    </citation>
    <scope>NUCLEOTIDE SEQUENCE</scope>
    <source>
        <strain evidence="2">CBS 260.36</strain>
    </source>
</reference>
<sequence>MRTTTVARRSHTANARRNTTADHANERVTENGIGIESEITIVIGTAAETATESEDTDTGTTTTEMVEIANAAGGVTTTDQSTAMTAAQRGPRTATTLSHLQQRLPPTHLPSSTANPRQPNSVHAPLPPRPKTPAARVEILTLTPQQQQQQQRQRRPQRRSTLLRPRRRR</sequence>
<evidence type="ECO:0000313" key="2">
    <source>
        <dbReference type="EMBL" id="KAF2149335.1"/>
    </source>
</evidence>
<dbReference type="EMBL" id="ML996091">
    <property type="protein sequence ID" value="KAF2149335.1"/>
    <property type="molecule type" value="Genomic_DNA"/>
</dbReference>